<organism evidence="2 3">
    <name type="scientific">Bicyclus anynana</name>
    <name type="common">Squinting bush brown butterfly</name>
    <dbReference type="NCBI Taxonomy" id="110368"/>
    <lineage>
        <taxon>Eukaryota</taxon>
        <taxon>Metazoa</taxon>
        <taxon>Ecdysozoa</taxon>
        <taxon>Arthropoda</taxon>
        <taxon>Hexapoda</taxon>
        <taxon>Insecta</taxon>
        <taxon>Pterygota</taxon>
        <taxon>Neoptera</taxon>
        <taxon>Endopterygota</taxon>
        <taxon>Lepidoptera</taxon>
        <taxon>Glossata</taxon>
        <taxon>Ditrysia</taxon>
        <taxon>Papilionoidea</taxon>
        <taxon>Nymphalidae</taxon>
        <taxon>Satyrinae</taxon>
        <taxon>Satyrini</taxon>
        <taxon>Mycalesina</taxon>
        <taxon>Bicyclus</taxon>
    </lineage>
</organism>
<proteinExistence type="predicted"/>
<protein>
    <submittedName>
        <fullName evidence="3">Uncharacterized protein LOC112052520</fullName>
    </submittedName>
</protein>
<evidence type="ECO:0000313" key="2">
    <source>
        <dbReference type="Proteomes" id="UP001652582"/>
    </source>
</evidence>
<dbReference type="Proteomes" id="UP001652582">
    <property type="component" value="Chromosome 27"/>
</dbReference>
<evidence type="ECO:0000313" key="3">
    <source>
        <dbReference type="RefSeq" id="XP_052746015.1"/>
    </source>
</evidence>
<feature type="compositionally biased region" description="Polar residues" evidence="1">
    <location>
        <begin position="253"/>
        <end position="262"/>
    </location>
</feature>
<dbReference type="RefSeq" id="XP_052746015.1">
    <property type="nucleotide sequence ID" value="XM_052890055.1"/>
</dbReference>
<keyword evidence="2" id="KW-1185">Reference proteome</keyword>
<sequence>MLTVLYNGNVIQCPRLVASVSAGSSYENTLQYTCAACSVVHVLCHGQDVLGGAVIAIPQTKMISFNFPSFEDTQSCAYVGVFEKDKKTYKKILAVIEMVTVNQVELLPPPKEGQPFQHEATFSCDSCGVEEVTVNGIPLETSLRRNTIGSIAFYTATASSVTVRFTEYSPTYEGVYQAKFVGDGETATKTIFEIGYGDKQQSVTTAAPQTTQAQETKTEETKTEETKTEETKTEETKTEETKTEDTKTEEAQVETTTITASM</sequence>
<dbReference type="GeneID" id="112052520"/>
<name>A0ABM3M3F3_BICAN</name>
<reference evidence="3" key="1">
    <citation type="submission" date="2025-08" db="UniProtKB">
        <authorList>
            <consortium name="RefSeq"/>
        </authorList>
    </citation>
    <scope>IDENTIFICATION</scope>
</reference>
<gene>
    <name evidence="3" type="primary">LOC112052520</name>
</gene>
<feature type="compositionally biased region" description="Basic and acidic residues" evidence="1">
    <location>
        <begin position="216"/>
        <end position="250"/>
    </location>
</feature>
<feature type="compositionally biased region" description="Low complexity" evidence="1">
    <location>
        <begin position="204"/>
        <end position="215"/>
    </location>
</feature>
<accession>A0ABM3M3F3</accession>
<feature type="region of interest" description="Disordered" evidence="1">
    <location>
        <begin position="200"/>
        <end position="262"/>
    </location>
</feature>
<evidence type="ECO:0000256" key="1">
    <source>
        <dbReference type="SAM" id="MobiDB-lite"/>
    </source>
</evidence>